<feature type="transmembrane region" description="Helical" evidence="7">
    <location>
        <begin position="222"/>
        <end position="240"/>
    </location>
</feature>
<evidence type="ECO:0000256" key="1">
    <source>
        <dbReference type="ARBA" id="ARBA00004651"/>
    </source>
</evidence>
<comment type="similarity">
    <text evidence="2">Belongs to the NrfD family.</text>
</comment>
<evidence type="ECO:0000256" key="5">
    <source>
        <dbReference type="ARBA" id="ARBA00022989"/>
    </source>
</evidence>
<dbReference type="EMBL" id="BAABGA010000091">
    <property type="protein sequence ID" value="GAA4468045.1"/>
    <property type="molecule type" value="Genomic_DNA"/>
</dbReference>
<feature type="transmembrane region" description="Helical" evidence="7">
    <location>
        <begin position="342"/>
        <end position="363"/>
    </location>
</feature>
<evidence type="ECO:0000256" key="3">
    <source>
        <dbReference type="ARBA" id="ARBA00022475"/>
    </source>
</evidence>
<evidence type="ECO:0000256" key="2">
    <source>
        <dbReference type="ARBA" id="ARBA00008929"/>
    </source>
</evidence>
<dbReference type="InterPro" id="IPR005614">
    <property type="entry name" value="NrfD-like"/>
</dbReference>
<feature type="transmembrane region" description="Helical" evidence="7">
    <location>
        <begin position="370"/>
        <end position="392"/>
    </location>
</feature>
<keyword evidence="5 7" id="KW-1133">Transmembrane helix</keyword>
<keyword evidence="3" id="KW-1003">Cell membrane</keyword>
<comment type="subcellular location">
    <subcellularLocation>
        <location evidence="1">Cell membrane</location>
        <topology evidence="1">Multi-pass membrane protein</topology>
    </subcellularLocation>
</comment>
<feature type="transmembrane region" description="Helical" evidence="7">
    <location>
        <begin position="260"/>
        <end position="280"/>
    </location>
</feature>
<dbReference type="Proteomes" id="UP001500840">
    <property type="component" value="Unassembled WGS sequence"/>
</dbReference>
<dbReference type="Pfam" id="PF03916">
    <property type="entry name" value="NrfD"/>
    <property type="match status" value="1"/>
</dbReference>
<feature type="transmembrane region" description="Helical" evidence="7">
    <location>
        <begin position="113"/>
        <end position="131"/>
    </location>
</feature>
<name>A0ABP8NJC9_9BACT</name>
<feature type="transmembrane region" description="Helical" evidence="7">
    <location>
        <begin position="412"/>
        <end position="430"/>
    </location>
</feature>
<keyword evidence="4 7" id="KW-0812">Transmembrane</keyword>
<dbReference type="PANTHER" id="PTHR43044">
    <property type="match status" value="1"/>
</dbReference>
<dbReference type="PANTHER" id="PTHR43044:SF2">
    <property type="entry name" value="POLYSULPHIDE REDUCTASE NRFD"/>
    <property type="match status" value="1"/>
</dbReference>
<evidence type="ECO:0000313" key="8">
    <source>
        <dbReference type="EMBL" id="GAA4468045.1"/>
    </source>
</evidence>
<feature type="transmembrane region" description="Helical" evidence="7">
    <location>
        <begin position="37"/>
        <end position="61"/>
    </location>
</feature>
<evidence type="ECO:0000256" key="4">
    <source>
        <dbReference type="ARBA" id="ARBA00022692"/>
    </source>
</evidence>
<accession>A0ABP8NJC9</accession>
<evidence type="ECO:0000313" key="9">
    <source>
        <dbReference type="Proteomes" id="UP001500840"/>
    </source>
</evidence>
<keyword evidence="6 7" id="KW-0472">Membrane</keyword>
<feature type="transmembrane region" description="Helical" evidence="7">
    <location>
        <begin position="73"/>
        <end position="101"/>
    </location>
</feature>
<reference evidence="9" key="1">
    <citation type="journal article" date="2019" name="Int. J. Syst. Evol. Microbiol.">
        <title>The Global Catalogue of Microorganisms (GCM) 10K type strain sequencing project: providing services to taxonomists for standard genome sequencing and annotation.</title>
        <authorList>
            <consortium name="The Broad Institute Genomics Platform"/>
            <consortium name="The Broad Institute Genome Sequencing Center for Infectious Disease"/>
            <person name="Wu L."/>
            <person name="Ma J."/>
        </authorList>
    </citation>
    <scope>NUCLEOTIDE SEQUENCE [LARGE SCALE GENOMIC DNA]</scope>
    <source>
        <strain evidence="9">JCM 17759</strain>
    </source>
</reference>
<comment type="caution">
    <text evidence="8">The sequence shown here is derived from an EMBL/GenBank/DDBJ whole genome shotgun (WGS) entry which is preliminary data.</text>
</comment>
<sequence>MTRTELQDVLRVTTETSYESVTADVAKIVLDRGPRKGLLFGILVGFLLLNVLLTAIGWLFAFGVGVWGINIPVGWGIAIVNFVWWIGIGHAGTLISAILLLLHQNWRTSINRVAEAMTLFAVACAGLYPLLHLGRPQFFYWLAPYPATTDLWPNFRSPLIWDFFAVLTYGTVSLLFWYLGMIPDLATMRDRATSRRAAKTYGVLALGWRGSAQHWLHYNKTYLILAGLATPLVVSVHTTVSWDFSVGIVPAWHSTVFPPYFVAGAIFCGFAMVLLITIPMRRLYGLKDLITAKHLDNMAKVMLAAGLGVAYGYLMDAWMAWYRNEPFDSYIYTNRFWGPYASIYWGLIVCNCVIPQLLWFPYFRTQTLGLFGIALVINVGMWLERFVIISISLTRDHMPSSWAMYYPTIWDWLLYLGTFGLFVTLLMLFLRTLPAISMSEVRELLHQSREDES</sequence>
<feature type="transmembrane region" description="Helical" evidence="7">
    <location>
        <begin position="301"/>
        <end position="322"/>
    </location>
</feature>
<dbReference type="RefSeq" id="WP_345327249.1">
    <property type="nucleotide sequence ID" value="NZ_BAABGA010000091.1"/>
</dbReference>
<organism evidence="8 9">
    <name type="scientific">Novipirellula rosea</name>
    <dbReference type="NCBI Taxonomy" id="1031540"/>
    <lineage>
        <taxon>Bacteria</taxon>
        <taxon>Pseudomonadati</taxon>
        <taxon>Planctomycetota</taxon>
        <taxon>Planctomycetia</taxon>
        <taxon>Pirellulales</taxon>
        <taxon>Pirellulaceae</taxon>
        <taxon>Novipirellula</taxon>
    </lineage>
</organism>
<gene>
    <name evidence="8" type="primary">nrfD_3</name>
    <name evidence="8" type="ORF">GCM10023156_58720</name>
</gene>
<evidence type="ECO:0000256" key="6">
    <source>
        <dbReference type="ARBA" id="ARBA00023136"/>
    </source>
</evidence>
<feature type="transmembrane region" description="Helical" evidence="7">
    <location>
        <begin position="159"/>
        <end position="179"/>
    </location>
</feature>
<proteinExistence type="inferred from homology"/>
<protein>
    <submittedName>
        <fullName evidence="8">Polysulfide reductase NrfD</fullName>
    </submittedName>
</protein>
<evidence type="ECO:0000256" key="7">
    <source>
        <dbReference type="SAM" id="Phobius"/>
    </source>
</evidence>
<keyword evidence="9" id="KW-1185">Reference proteome</keyword>